<evidence type="ECO:0000259" key="1">
    <source>
        <dbReference type="Pfam" id="PF00056"/>
    </source>
</evidence>
<organism evidence="2 3">
    <name type="scientific">Fusibacter tunisiensis</name>
    <dbReference type="NCBI Taxonomy" id="1008308"/>
    <lineage>
        <taxon>Bacteria</taxon>
        <taxon>Bacillati</taxon>
        <taxon>Bacillota</taxon>
        <taxon>Clostridia</taxon>
        <taxon>Eubacteriales</taxon>
        <taxon>Eubacteriales Family XII. Incertae Sedis</taxon>
        <taxon>Fusibacter</taxon>
    </lineage>
</organism>
<dbReference type="InterPro" id="IPR036291">
    <property type="entry name" value="NAD(P)-bd_dom_sf"/>
</dbReference>
<reference evidence="2 3" key="1">
    <citation type="submission" date="2021-01" db="EMBL/GenBank/DDBJ databases">
        <title>Genomic Encyclopedia of Type Strains, Phase IV (KMG-IV): sequencing the most valuable type-strain genomes for metagenomic binning, comparative biology and taxonomic classification.</title>
        <authorList>
            <person name="Goeker M."/>
        </authorList>
    </citation>
    <scope>NUCLEOTIDE SEQUENCE [LARGE SCALE GENOMIC DNA]</scope>
    <source>
        <strain evidence="2 3">DSM 24436</strain>
    </source>
</reference>
<evidence type="ECO:0000313" key="3">
    <source>
        <dbReference type="Proteomes" id="UP000767854"/>
    </source>
</evidence>
<dbReference type="Proteomes" id="UP000767854">
    <property type="component" value="Unassembled WGS sequence"/>
</dbReference>
<evidence type="ECO:0000313" key="2">
    <source>
        <dbReference type="EMBL" id="MBM7562642.1"/>
    </source>
</evidence>
<dbReference type="PANTHER" id="PTHR43128:SF16">
    <property type="entry name" value="L-LACTATE DEHYDROGENASE"/>
    <property type="match status" value="1"/>
</dbReference>
<dbReference type="PANTHER" id="PTHR43128">
    <property type="entry name" value="L-2-HYDROXYCARBOXYLATE DEHYDROGENASE (NAD(P)(+))"/>
    <property type="match status" value="1"/>
</dbReference>
<dbReference type="Pfam" id="PF00056">
    <property type="entry name" value="Ldh_1_N"/>
    <property type="match status" value="1"/>
</dbReference>
<sequence>MTDFKITLDWLYGKHEASLLKANNERPYSLKPQKYRVHLLGLGDVGHTLALGLKLLGGNCIDVLGVFDLNDSQKKRWEIELNQIVVNPEMKVESISYEALFECDVFVFCASAFVPPVGDDVKDVRMIQYEKNAKIVQTYAELAGKARFKGVFAVVSDPVDLLCQAVLETGALKEQQIKGFGLGVMDGRAAYFSDQMELEYREKGRVFGPHGDLLVVSADVTKPDDLDSVQLTDRVIKANLEVRALGYKPFIAPAISSGAHSLVSMLEGRWHYSATSIGTVFWGTRNRLTDTGVLYERLSLDDALFKRIERSYKALEATWEKLNS</sequence>
<dbReference type="EMBL" id="JAFBDT010000024">
    <property type="protein sequence ID" value="MBM7562642.1"/>
    <property type="molecule type" value="Genomic_DNA"/>
</dbReference>
<dbReference type="InterPro" id="IPR001236">
    <property type="entry name" value="Lactate/malate_DH_N"/>
</dbReference>
<feature type="domain" description="Lactate/malate dehydrogenase N-terminal" evidence="1">
    <location>
        <begin position="36"/>
        <end position="178"/>
    </location>
</feature>
<dbReference type="RefSeq" id="WP_204665070.1">
    <property type="nucleotide sequence ID" value="NZ_JAFBDT010000024.1"/>
</dbReference>
<proteinExistence type="predicted"/>
<dbReference type="SUPFAM" id="SSF51735">
    <property type="entry name" value="NAD(P)-binding Rossmann-fold domains"/>
    <property type="match status" value="1"/>
</dbReference>
<name>A0ABS2MTB2_9FIRM</name>
<keyword evidence="3" id="KW-1185">Reference proteome</keyword>
<protein>
    <recommendedName>
        <fullName evidence="1">Lactate/malate dehydrogenase N-terminal domain-containing protein</fullName>
    </recommendedName>
</protein>
<gene>
    <name evidence="2" type="ORF">JOC49_002203</name>
</gene>
<accession>A0ABS2MTB2</accession>
<comment type="caution">
    <text evidence="2">The sequence shown here is derived from an EMBL/GenBank/DDBJ whole genome shotgun (WGS) entry which is preliminary data.</text>
</comment>
<dbReference type="Gene3D" id="3.40.50.720">
    <property type="entry name" value="NAD(P)-binding Rossmann-like Domain"/>
    <property type="match status" value="1"/>
</dbReference>